<comment type="caution">
    <text evidence="2">The sequence shown here is derived from an EMBL/GenBank/DDBJ whole genome shotgun (WGS) entry which is preliminary data.</text>
</comment>
<keyword evidence="1" id="KW-0472">Membrane</keyword>
<keyword evidence="1" id="KW-0812">Transmembrane</keyword>
<protein>
    <submittedName>
        <fullName evidence="2">LPS export ABC transporter periplasmic protein LptC</fullName>
    </submittedName>
</protein>
<dbReference type="RefSeq" id="WP_160857776.1">
    <property type="nucleotide sequence ID" value="NZ_WUMK01000002.1"/>
</dbReference>
<evidence type="ECO:0000313" key="2">
    <source>
        <dbReference type="EMBL" id="MXN44811.1"/>
    </source>
</evidence>
<dbReference type="EMBL" id="WUMK01000002">
    <property type="protein sequence ID" value="MXN44811.1"/>
    <property type="molecule type" value="Genomic_DNA"/>
</dbReference>
<feature type="transmembrane region" description="Helical" evidence="1">
    <location>
        <begin position="38"/>
        <end position="61"/>
    </location>
</feature>
<dbReference type="Proteomes" id="UP000435802">
    <property type="component" value="Unassembled WGS sequence"/>
</dbReference>
<proteinExistence type="predicted"/>
<accession>A0A6N8S819</accession>
<keyword evidence="1" id="KW-1133">Transmembrane helix</keyword>
<reference evidence="2 3" key="1">
    <citation type="submission" date="2019-12" db="EMBL/GenBank/DDBJ databases">
        <title>Shinella kummerowiae sp. nov., a symbiotic bacterium isolated from root nodules of the herbal legume Kummerowia stipulacea.</title>
        <authorList>
            <person name="Gao J."/>
        </authorList>
    </citation>
    <scope>NUCLEOTIDE SEQUENCE [LARGE SCALE GENOMIC DNA]</scope>
    <source>
        <strain evidence="2 3">CCBAU 25048</strain>
    </source>
</reference>
<dbReference type="Pfam" id="PF06835">
    <property type="entry name" value="LptC"/>
    <property type="match status" value="1"/>
</dbReference>
<dbReference type="InterPro" id="IPR010664">
    <property type="entry name" value="LipoPS_assembly_LptC-rel"/>
</dbReference>
<dbReference type="OrthoDB" id="7873824at2"/>
<sequence>MLDTVTEAPITGAQGIGVSAEAYRLATRHSSRVRFLKVALPVAAIIIGVIFIIVSIVRTYVPDNLQVESASIEDGKIVMRNPAISGRNKDGISYSMKAERALQDIKQPDVLTLENIKAKVPVNESTIAEVIAATGIYDRGKNLLDMIAPFTINLNTGLEAAFRSAHLDIDGGNMSTEEPVSIRSREASIVAQSLRMTDKGRIVIFEGKVVVDVDPAAIRNRAK</sequence>
<name>A0A6N8S819_9HYPH</name>
<organism evidence="2 3">
    <name type="scientific">Shinella kummerowiae</name>
    <dbReference type="NCBI Taxonomy" id="417745"/>
    <lineage>
        <taxon>Bacteria</taxon>
        <taxon>Pseudomonadati</taxon>
        <taxon>Pseudomonadota</taxon>
        <taxon>Alphaproteobacteria</taxon>
        <taxon>Hyphomicrobiales</taxon>
        <taxon>Rhizobiaceae</taxon>
        <taxon>Shinella</taxon>
    </lineage>
</organism>
<dbReference type="AlphaFoldDB" id="A0A6N8S819"/>
<keyword evidence="3" id="KW-1185">Reference proteome</keyword>
<evidence type="ECO:0000313" key="3">
    <source>
        <dbReference type="Proteomes" id="UP000435802"/>
    </source>
</evidence>
<evidence type="ECO:0000256" key="1">
    <source>
        <dbReference type="SAM" id="Phobius"/>
    </source>
</evidence>
<gene>
    <name evidence="2" type="ORF">GR138_06400</name>
</gene>